<organism evidence="4">
    <name type="scientific">Sesamum latifolium</name>
    <dbReference type="NCBI Taxonomy" id="2727402"/>
    <lineage>
        <taxon>Eukaryota</taxon>
        <taxon>Viridiplantae</taxon>
        <taxon>Streptophyta</taxon>
        <taxon>Embryophyta</taxon>
        <taxon>Tracheophyta</taxon>
        <taxon>Spermatophyta</taxon>
        <taxon>Magnoliopsida</taxon>
        <taxon>eudicotyledons</taxon>
        <taxon>Gunneridae</taxon>
        <taxon>Pentapetalae</taxon>
        <taxon>asterids</taxon>
        <taxon>lamiids</taxon>
        <taxon>Lamiales</taxon>
        <taxon>Pedaliaceae</taxon>
        <taxon>Sesamum</taxon>
    </lineage>
</organism>
<dbReference type="PANTHER" id="PTHR24006">
    <property type="entry name" value="UBIQUITIN CARBOXYL-TERMINAL HYDROLASE"/>
    <property type="match status" value="1"/>
</dbReference>
<dbReference type="GO" id="GO:0005634">
    <property type="term" value="C:nucleus"/>
    <property type="evidence" value="ECO:0007669"/>
    <property type="project" value="TreeGrafter"/>
</dbReference>
<feature type="compositionally biased region" description="Polar residues" evidence="2">
    <location>
        <begin position="21"/>
        <end position="44"/>
    </location>
</feature>
<sequence length="265" mass="29608">MDERLSPEVSIVVGECDTDIGHSSDNPVCSKDSNTSGRDNENPLQIQDSEVILLPYKEEDSSNVELLRAEIDVSPAVLGDEQSSLDFDGFGDLFNEPEVSVEHKPSNHPVSEGVISLKMELWGIAVTATEQGDYANGKCMLEKDPETEINVIDFQSEITEPQTRFSQDARGRLSKLNGHVNFRETIDLKPYMDPRCTDKDTFIYRLVGVVEHTGSMRGGHYVAYVRGTKNLGDCVWYHASDAYVREASLEEVLRSEAYVLFYEGT</sequence>
<comment type="caution">
    <text evidence="4">The sequence shown here is derived from an EMBL/GenBank/DDBJ whole genome shotgun (WGS) entry which is preliminary data.</text>
</comment>
<evidence type="ECO:0000259" key="3">
    <source>
        <dbReference type="PROSITE" id="PS50235"/>
    </source>
</evidence>
<proteinExistence type="inferred from homology"/>
<dbReference type="PROSITE" id="PS00973">
    <property type="entry name" value="USP_2"/>
    <property type="match status" value="1"/>
</dbReference>
<reference evidence="4" key="1">
    <citation type="submission" date="2020-06" db="EMBL/GenBank/DDBJ databases">
        <authorList>
            <person name="Li T."/>
            <person name="Hu X."/>
            <person name="Zhang T."/>
            <person name="Song X."/>
            <person name="Zhang H."/>
            <person name="Dai N."/>
            <person name="Sheng W."/>
            <person name="Hou X."/>
            <person name="Wei L."/>
        </authorList>
    </citation>
    <scope>NUCLEOTIDE SEQUENCE</scope>
    <source>
        <strain evidence="4">KEN1</strain>
        <tissue evidence="4">Leaf</tissue>
    </source>
</reference>
<name>A0AAW2XUE8_9LAMI</name>
<evidence type="ECO:0000313" key="4">
    <source>
        <dbReference type="EMBL" id="KAL0456719.1"/>
    </source>
</evidence>
<dbReference type="Pfam" id="PF00443">
    <property type="entry name" value="UCH"/>
    <property type="match status" value="1"/>
</dbReference>
<comment type="similarity">
    <text evidence="1">Belongs to the peptidase C19 family.</text>
</comment>
<evidence type="ECO:0000256" key="1">
    <source>
        <dbReference type="ARBA" id="ARBA00009085"/>
    </source>
</evidence>
<dbReference type="GO" id="GO:0016579">
    <property type="term" value="P:protein deubiquitination"/>
    <property type="evidence" value="ECO:0007669"/>
    <property type="project" value="InterPro"/>
</dbReference>
<dbReference type="InterPro" id="IPR018200">
    <property type="entry name" value="USP_CS"/>
</dbReference>
<dbReference type="InterPro" id="IPR028889">
    <property type="entry name" value="USP"/>
</dbReference>
<dbReference type="AlphaFoldDB" id="A0AAW2XUE8"/>
<dbReference type="InterPro" id="IPR038765">
    <property type="entry name" value="Papain-like_cys_pep_sf"/>
</dbReference>
<reference evidence="4" key="2">
    <citation type="journal article" date="2024" name="Plant">
        <title>Genomic evolution and insights into agronomic trait innovations of Sesamum species.</title>
        <authorList>
            <person name="Miao H."/>
            <person name="Wang L."/>
            <person name="Qu L."/>
            <person name="Liu H."/>
            <person name="Sun Y."/>
            <person name="Le M."/>
            <person name="Wang Q."/>
            <person name="Wei S."/>
            <person name="Zheng Y."/>
            <person name="Lin W."/>
            <person name="Duan Y."/>
            <person name="Cao H."/>
            <person name="Xiong S."/>
            <person name="Wang X."/>
            <person name="Wei L."/>
            <person name="Li C."/>
            <person name="Ma Q."/>
            <person name="Ju M."/>
            <person name="Zhao R."/>
            <person name="Li G."/>
            <person name="Mu C."/>
            <person name="Tian Q."/>
            <person name="Mei H."/>
            <person name="Zhang T."/>
            <person name="Gao T."/>
            <person name="Zhang H."/>
        </authorList>
    </citation>
    <scope>NUCLEOTIDE SEQUENCE</scope>
    <source>
        <strain evidence="4">KEN1</strain>
    </source>
</reference>
<feature type="region of interest" description="Disordered" evidence="2">
    <location>
        <begin position="15"/>
        <end position="44"/>
    </location>
</feature>
<dbReference type="InterPro" id="IPR001394">
    <property type="entry name" value="Peptidase_C19_UCH"/>
</dbReference>
<evidence type="ECO:0000256" key="2">
    <source>
        <dbReference type="SAM" id="MobiDB-lite"/>
    </source>
</evidence>
<accession>A0AAW2XUE8</accession>
<dbReference type="EMBL" id="JACGWN010000003">
    <property type="protein sequence ID" value="KAL0456719.1"/>
    <property type="molecule type" value="Genomic_DNA"/>
</dbReference>
<dbReference type="SUPFAM" id="SSF54001">
    <property type="entry name" value="Cysteine proteinases"/>
    <property type="match status" value="1"/>
</dbReference>
<feature type="domain" description="USP" evidence="3">
    <location>
        <begin position="1"/>
        <end position="265"/>
    </location>
</feature>
<dbReference type="GO" id="GO:0004843">
    <property type="term" value="F:cysteine-type deubiquitinase activity"/>
    <property type="evidence" value="ECO:0007669"/>
    <property type="project" value="InterPro"/>
</dbReference>
<dbReference type="InterPro" id="IPR050164">
    <property type="entry name" value="Peptidase_C19"/>
</dbReference>
<keyword evidence="4" id="KW-0378">Hydrolase</keyword>
<dbReference type="PANTHER" id="PTHR24006:SF781">
    <property type="entry name" value="LD34905P"/>
    <property type="match status" value="1"/>
</dbReference>
<protein>
    <submittedName>
        <fullName evidence="4">Ubiquitin carboxyl-terminal hydrolase 2</fullName>
    </submittedName>
</protein>
<dbReference type="PROSITE" id="PS50235">
    <property type="entry name" value="USP_3"/>
    <property type="match status" value="1"/>
</dbReference>
<gene>
    <name evidence="4" type="ORF">Slati_1011100</name>
</gene>
<dbReference type="Gene3D" id="3.90.70.10">
    <property type="entry name" value="Cysteine proteinases"/>
    <property type="match status" value="1"/>
</dbReference>
<dbReference type="GO" id="GO:0005829">
    <property type="term" value="C:cytosol"/>
    <property type="evidence" value="ECO:0007669"/>
    <property type="project" value="TreeGrafter"/>
</dbReference>